<dbReference type="GO" id="GO:0043565">
    <property type="term" value="F:sequence-specific DNA binding"/>
    <property type="evidence" value="ECO:0007669"/>
    <property type="project" value="InterPro"/>
</dbReference>
<evidence type="ECO:0000313" key="6">
    <source>
        <dbReference type="Proteomes" id="UP000305760"/>
    </source>
</evidence>
<dbReference type="PRINTS" id="PR00032">
    <property type="entry name" value="HTHARAC"/>
</dbReference>
<dbReference type="PROSITE" id="PS00041">
    <property type="entry name" value="HTH_ARAC_FAMILY_1"/>
    <property type="match status" value="1"/>
</dbReference>
<evidence type="ECO:0000256" key="2">
    <source>
        <dbReference type="ARBA" id="ARBA00023125"/>
    </source>
</evidence>
<evidence type="ECO:0000256" key="1">
    <source>
        <dbReference type="ARBA" id="ARBA00023015"/>
    </source>
</evidence>
<name>A0A5C4RP16_9GAMM</name>
<evidence type="ECO:0000256" key="3">
    <source>
        <dbReference type="ARBA" id="ARBA00023163"/>
    </source>
</evidence>
<dbReference type="PANTHER" id="PTHR46796:SF7">
    <property type="entry name" value="ARAC FAMILY TRANSCRIPTIONAL REGULATOR"/>
    <property type="match status" value="1"/>
</dbReference>
<keyword evidence="2" id="KW-0238">DNA-binding</keyword>
<dbReference type="Pfam" id="PF12833">
    <property type="entry name" value="HTH_18"/>
    <property type="match status" value="1"/>
</dbReference>
<dbReference type="InterPro" id="IPR018060">
    <property type="entry name" value="HTH_AraC"/>
</dbReference>
<dbReference type="SMART" id="SM00342">
    <property type="entry name" value="HTH_ARAC"/>
    <property type="match status" value="1"/>
</dbReference>
<dbReference type="InterPro" id="IPR018062">
    <property type="entry name" value="HTH_AraC-typ_CS"/>
</dbReference>
<organism evidence="5 6">
    <name type="scientific">Arenimonas terrae</name>
    <dbReference type="NCBI Taxonomy" id="2546226"/>
    <lineage>
        <taxon>Bacteria</taxon>
        <taxon>Pseudomonadati</taxon>
        <taxon>Pseudomonadota</taxon>
        <taxon>Gammaproteobacteria</taxon>
        <taxon>Lysobacterales</taxon>
        <taxon>Lysobacteraceae</taxon>
        <taxon>Arenimonas</taxon>
    </lineage>
</organism>
<accession>A0A5C4RP16</accession>
<evidence type="ECO:0000313" key="5">
    <source>
        <dbReference type="EMBL" id="TNJ32695.1"/>
    </source>
</evidence>
<dbReference type="RefSeq" id="WP_139450279.1">
    <property type="nucleotide sequence ID" value="NZ_SMDR01000005.1"/>
</dbReference>
<feature type="domain" description="HTH araC/xylS-type" evidence="4">
    <location>
        <begin position="184"/>
        <end position="282"/>
    </location>
</feature>
<keyword evidence="6" id="KW-1185">Reference proteome</keyword>
<proteinExistence type="predicted"/>
<dbReference type="SUPFAM" id="SSF46689">
    <property type="entry name" value="Homeodomain-like"/>
    <property type="match status" value="2"/>
</dbReference>
<dbReference type="PANTHER" id="PTHR46796">
    <property type="entry name" value="HTH-TYPE TRANSCRIPTIONAL ACTIVATOR RHAS-RELATED"/>
    <property type="match status" value="1"/>
</dbReference>
<dbReference type="InterPro" id="IPR009057">
    <property type="entry name" value="Homeodomain-like_sf"/>
</dbReference>
<dbReference type="AlphaFoldDB" id="A0A5C4RP16"/>
<keyword evidence="3" id="KW-0804">Transcription</keyword>
<dbReference type="Gene3D" id="1.10.10.60">
    <property type="entry name" value="Homeodomain-like"/>
    <property type="match status" value="2"/>
</dbReference>
<evidence type="ECO:0000259" key="4">
    <source>
        <dbReference type="PROSITE" id="PS01124"/>
    </source>
</evidence>
<dbReference type="PROSITE" id="PS01124">
    <property type="entry name" value="HTH_ARAC_FAMILY_2"/>
    <property type="match status" value="1"/>
</dbReference>
<dbReference type="OrthoDB" id="6053579at2"/>
<keyword evidence="1" id="KW-0805">Transcription regulation</keyword>
<protein>
    <submittedName>
        <fullName evidence="5">AraC family transcriptional regulator</fullName>
    </submittedName>
</protein>
<reference evidence="5 6" key="1">
    <citation type="submission" date="2019-03" db="EMBL/GenBank/DDBJ databases">
        <title>Arenimonas daejeonensis sp. nov., isolated from compost.</title>
        <authorList>
            <person name="Jeon C.O."/>
        </authorList>
    </citation>
    <scope>NUCLEOTIDE SEQUENCE [LARGE SCALE GENOMIC DNA]</scope>
    <source>
        <strain evidence="5 6">R29</strain>
    </source>
</reference>
<sequence length="289" mass="31764">MWLQEHHIRFGRAGQLGESPTPRLALCDIALVEPASGLQVAAGTAAIFLVLAGRAEVRSLEGRFELGARRWLVLDRDSAPTLRMGPGGIAVAITLNGAALRNPAGLAAAALMPGSGPLDRLTYRLVRQALRAQDAPMTHFWMREPSLNALIERLAACQRALLPRADSCPGRSYLRKCQVLARLQRARLYVEGHADRVVHIPELAALTNFSPWYFTKTFHRVYGDSPQSYACRVRLDRARSLLAATPYSVSEIAEACGFENQSSFARAFRRSFGRSAKEFRAAAPQFAHA</sequence>
<dbReference type="InterPro" id="IPR050204">
    <property type="entry name" value="AraC_XylS_family_regulators"/>
</dbReference>
<dbReference type="EMBL" id="SMDR01000005">
    <property type="protein sequence ID" value="TNJ32695.1"/>
    <property type="molecule type" value="Genomic_DNA"/>
</dbReference>
<gene>
    <name evidence="5" type="ORF">E1B00_14950</name>
</gene>
<dbReference type="Proteomes" id="UP000305760">
    <property type="component" value="Unassembled WGS sequence"/>
</dbReference>
<dbReference type="InterPro" id="IPR020449">
    <property type="entry name" value="Tscrpt_reg_AraC-type_HTH"/>
</dbReference>
<dbReference type="GO" id="GO:0003700">
    <property type="term" value="F:DNA-binding transcription factor activity"/>
    <property type="evidence" value="ECO:0007669"/>
    <property type="project" value="InterPro"/>
</dbReference>
<comment type="caution">
    <text evidence="5">The sequence shown here is derived from an EMBL/GenBank/DDBJ whole genome shotgun (WGS) entry which is preliminary data.</text>
</comment>